<keyword evidence="2" id="KW-1185">Reference proteome</keyword>
<dbReference type="AlphaFoldDB" id="A0A9P6JFG9"/>
<proteinExistence type="predicted"/>
<evidence type="ECO:0000313" key="1">
    <source>
        <dbReference type="EMBL" id="KAF9970033.1"/>
    </source>
</evidence>
<evidence type="ECO:0000313" key="2">
    <source>
        <dbReference type="Proteomes" id="UP000749646"/>
    </source>
</evidence>
<dbReference type="EMBL" id="JAAAHW010005070">
    <property type="protein sequence ID" value="KAF9970033.1"/>
    <property type="molecule type" value="Genomic_DNA"/>
</dbReference>
<sequence length="91" mass="10148">MYSAMRGSRLGTSAGHYNGTSRVIFDEDNLCVLDLVKHMELKVGQLLKEDANGMANMTSVPWVSIAFDLLDMMMKEHEQLPGMRRTQGTVA</sequence>
<dbReference type="OrthoDB" id="19394at2759"/>
<gene>
    <name evidence="1" type="ORF">BGZ65_011436</name>
</gene>
<organism evidence="1 2">
    <name type="scientific">Modicella reniformis</name>
    <dbReference type="NCBI Taxonomy" id="1440133"/>
    <lineage>
        <taxon>Eukaryota</taxon>
        <taxon>Fungi</taxon>
        <taxon>Fungi incertae sedis</taxon>
        <taxon>Mucoromycota</taxon>
        <taxon>Mortierellomycotina</taxon>
        <taxon>Mortierellomycetes</taxon>
        <taxon>Mortierellales</taxon>
        <taxon>Mortierellaceae</taxon>
        <taxon>Modicella</taxon>
    </lineage>
</organism>
<feature type="non-terminal residue" evidence="1">
    <location>
        <position position="91"/>
    </location>
</feature>
<dbReference type="Proteomes" id="UP000749646">
    <property type="component" value="Unassembled WGS sequence"/>
</dbReference>
<accession>A0A9P6JFG9</accession>
<protein>
    <submittedName>
        <fullName evidence="1">Uncharacterized protein</fullName>
    </submittedName>
</protein>
<reference evidence="1" key="1">
    <citation type="journal article" date="2020" name="Fungal Divers.">
        <title>Resolving the Mortierellaceae phylogeny through synthesis of multi-gene phylogenetics and phylogenomics.</title>
        <authorList>
            <person name="Vandepol N."/>
            <person name="Liber J."/>
            <person name="Desiro A."/>
            <person name="Na H."/>
            <person name="Kennedy M."/>
            <person name="Barry K."/>
            <person name="Grigoriev I.V."/>
            <person name="Miller A.N."/>
            <person name="O'Donnell K."/>
            <person name="Stajich J.E."/>
            <person name="Bonito G."/>
        </authorList>
    </citation>
    <scope>NUCLEOTIDE SEQUENCE</scope>
    <source>
        <strain evidence="1">MES-2147</strain>
    </source>
</reference>
<comment type="caution">
    <text evidence="1">The sequence shown here is derived from an EMBL/GenBank/DDBJ whole genome shotgun (WGS) entry which is preliminary data.</text>
</comment>
<name>A0A9P6JFG9_9FUNG</name>